<dbReference type="GO" id="GO:0005886">
    <property type="term" value="C:plasma membrane"/>
    <property type="evidence" value="ECO:0007669"/>
    <property type="project" value="UniProtKB-SubCell"/>
</dbReference>
<dbReference type="RefSeq" id="WP_229682088.1">
    <property type="nucleotide sequence ID" value="NZ_BAABJU010000015.1"/>
</dbReference>
<dbReference type="InterPro" id="IPR000515">
    <property type="entry name" value="MetI-like"/>
</dbReference>
<dbReference type="Gene3D" id="1.10.3720.10">
    <property type="entry name" value="MetI-like"/>
    <property type="match status" value="1"/>
</dbReference>
<feature type="transmembrane region" description="Helical" evidence="7">
    <location>
        <begin position="123"/>
        <end position="149"/>
    </location>
</feature>
<comment type="caution">
    <text evidence="9">The sequence shown here is derived from an EMBL/GenBank/DDBJ whole genome shotgun (WGS) entry which is preliminary data.</text>
</comment>
<feature type="transmembrane region" description="Helical" evidence="7">
    <location>
        <begin position="200"/>
        <end position="225"/>
    </location>
</feature>
<dbReference type="GO" id="GO:0055085">
    <property type="term" value="P:transmembrane transport"/>
    <property type="evidence" value="ECO:0007669"/>
    <property type="project" value="InterPro"/>
</dbReference>
<dbReference type="PANTHER" id="PTHR30151">
    <property type="entry name" value="ALKANE SULFONATE ABC TRANSPORTER-RELATED, MEMBRANE SUBUNIT"/>
    <property type="match status" value="1"/>
</dbReference>
<protein>
    <submittedName>
        <fullName evidence="9">ABC-type nitrate/sulfonate/bicarbonate transport system permease component</fullName>
    </submittedName>
</protein>
<evidence type="ECO:0000256" key="2">
    <source>
        <dbReference type="ARBA" id="ARBA00022448"/>
    </source>
</evidence>
<evidence type="ECO:0000256" key="3">
    <source>
        <dbReference type="ARBA" id="ARBA00022475"/>
    </source>
</evidence>
<accession>A0A846LWZ1</accession>
<evidence type="ECO:0000256" key="7">
    <source>
        <dbReference type="RuleBase" id="RU363032"/>
    </source>
</evidence>
<dbReference type="PANTHER" id="PTHR30151:SF25">
    <property type="entry name" value="TAURINE TRANSPORT SYSTEM PERMEASE PROTEIN TAUC"/>
    <property type="match status" value="1"/>
</dbReference>
<dbReference type="SUPFAM" id="SSF161098">
    <property type="entry name" value="MetI-like"/>
    <property type="match status" value="1"/>
</dbReference>
<evidence type="ECO:0000256" key="1">
    <source>
        <dbReference type="ARBA" id="ARBA00004651"/>
    </source>
</evidence>
<evidence type="ECO:0000313" key="10">
    <source>
        <dbReference type="Proteomes" id="UP000552836"/>
    </source>
</evidence>
<evidence type="ECO:0000313" key="9">
    <source>
        <dbReference type="EMBL" id="NIH67949.1"/>
    </source>
</evidence>
<comment type="subcellular location">
    <subcellularLocation>
        <location evidence="1 7">Cell membrane</location>
        <topology evidence="1 7">Multi-pass membrane protein</topology>
    </subcellularLocation>
</comment>
<gene>
    <name evidence="9" type="ORF">FB380_002395</name>
</gene>
<dbReference type="InterPro" id="IPR035906">
    <property type="entry name" value="MetI-like_sf"/>
</dbReference>
<keyword evidence="4 7" id="KW-0812">Transmembrane</keyword>
<reference evidence="9 10" key="1">
    <citation type="submission" date="2020-02" db="EMBL/GenBank/DDBJ databases">
        <title>Sequencing the genomes of 1000 actinobacteria strains.</title>
        <authorList>
            <person name="Klenk H.-P."/>
        </authorList>
    </citation>
    <scope>NUCLEOTIDE SEQUENCE [LARGE SCALE GENOMIC DNA]</scope>
    <source>
        <strain evidence="9 10">DSM 45201</strain>
    </source>
</reference>
<dbReference type="CDD" id="cd06261">
    <property type="entry name" value="TM_PBP2"/>
    <property type="match status" value="1"/>
</dbReference>
<proteinExistence type="inferred from homology"/>
<name>A0A846LWZ1_9ACTN</name>
<feature type="transmembrane region" description="Helical" evidence="7">
    <location>
        <begin position="82"/>
        <end position="102"/>
    </location>
</feature>
<dbReference type="PROSITE" id="PS50928">
    <property type="entry name" value="ABC_TM1"/>
    <property type="match status" value="1"/>
</dbReference>
<evidence type="ECO:0000259" key="8">
    <source>
        <dbReference type="PROSITE" id="PS50928"/>
    </source>
</evidence>
<dbReference type="EMBL" id="JAAMPA010000001">
    <property type="protein sequence ID" value="NIH67949.1"/>
    <property type="molecule type" value="Genomic_DNA"/>
</dbReference>
<organism evidence="9 10">
    <name type="scientific">Modestobacter marinus</name>
    <dbReference type="NCBI Taxonomy" id="477641"/>
    <lineage>
        <taxon>Bacteria</taxon>
        <taxon>Bacillati</taxon>
        <taxon>Actinomycetota</taxon>
        <taxon>Actinomycetes</taxon>
        <taxon>Geodermatophilales</taxon>
        <taxon>Geodermatophilaceae</taxon>
        <taxon>Modestobacter</taxon>
    </lineage>
</organism>
<keyword evidence="2 7" id="KW-0813">Transport</keyword>
<feature type="transmembrane region" description="Helical" evidence="7">
    <location>
        <begin position="237"/>
        <end position="257"/>
    </location>
</feature>
<dbReference type="Proteomes" id="UP000552836">
    <property type="component" value="Unassembled WGS sequence"/>
</dbReference>
<evidence type="ECO:0000256" key="4">
    <source>
        <dbReference type="ARBA" id="ARBA00022692"/>
    </source>
</evidence>
<evidence type="ECO:0000256" key="5">
    <source>
        <dbReference type="ARBA" id="ARBA00022989"/>
    </source>
</evidence>
<keyword evidence="3" id="KW-1003">Cell membrane</keyword>
<keyword evidence="5 7" id="KW-1133">Transmembrane helix</keyword>
<keyword evidence="6 7" id="KW-0472">Membrane</keyword>
<feature type="transmembrane region" description="Helical" evidence="7">
    <location>
        <begin position="21"/>
        <end position="42"/>
    </location>
</feature>
<dbReference type="AlphaFoldDB" id="A0A846LWZ1"/>
<dbReference type="Pfam" id="PF00528">
    <property type="entry name" value="BPD_transp_1"/>
    <property type="match status" value="1"/>
</dbReference>
<dbReference type="GO" id="GO:0010438">
    <property type="term" value="P:cellular response to sulfur starvation"/>
    <property type="evidence" value="ECO:0007669"/>
    <property type="project" value="TreeGrafter"/>
</dbReference>
<feature type="domain" description="ABC transmembrane type-1" evidence="8">
    <location>
        <begin position="74"/>
        <end position="258"/>
    </location>
</feature>
<comment type="similarity">
    <text evidence="7">Belongs to the binding-protein-dependent transport system permease family.</text>
</comment>
<sequence>MALVGARGRGGLIAVGPVLRWGRTVGFALTLPVVLVTLWWVWSADSTNYYAPPLQTILTTFGDVWFSERLRADVLPSVTRLLIGYTGAVVLGVGLGVLLGANRTLRRVTEPVLEFFRAIPPPALIPILFLFAGIGDTAKVIVIISGAVWPVLLNTVEGVRAVDDVLSDTSRSYGVTGLARLRHLVLPAASPQIVAGMRQALSISIILMVISEMFASTNGLGFSVIQFQRSFAIPEMWSGILLLGLLGFVLSLLFQLFERRTLRWYHGLRRSQRGEN</sequence>
<evidence type="ECO:0000256" key="6">
    <source>
        <dbReference type="ARBA" id="ARBA00023136"/>
    </source>
</evidence>